<dbReference type="CDD" id="cd03081">
    <property type="entry name" value="TRX_Fd_NuoE_FDH_gamma"/>
    <property type="match status" value="1"/>
</dbReference>
<evidence type="ECO:0000256" key="2">
    <source>
        <dbReference type="ARBA" id="ARBA00022714"/>
    </source>
</evidence>
<dbReference type="PANTHER" id="PTHR43342:SF1">
    <property type="entry name" value="BIFURCATING [FEFE] HYDROGENASE GAMMA SUBUNIT"/>
    <property type="match status" value="1"/>
</dbReference>
<evidence type="ECO:0000313" key="9">
    <source>
        <dbReference type="Proteomes" id="UP000281094"/>
    </source>
</evidence>
<dbReference type="Pfam" id="PF01257">
    <property type="entry name" value="2Fe-2S_thioredx"/>
    <property type="match status" value="1"/>
</dbReference>
<evidence type="ECO:0000313" key="8">
    <source>
        <dbReference type="EMBL" id="RLQ89205.1"/>
    </source>
</evidence>
<name>A0A3L7JFX5_9HYPH</name>
<dbReference type="InterPro" id="IPR041921">
    <property type="entry name" value="NuoE_N"/>
</dbReference>
<proteinExistence type="inferred from homology"/>
<feature type="binding site" evidence="7">
    <location>
        <position position="83"/>
    </location>
    <ligand>
        <name>[2Fe-2S] cluster</name>
        <dbReference type="ChEBI" id="CHEBI:190135"/>
    </ligand>
</feature>
<dbReference type="PIRSF" id="PIRSF000216">
    <property type="entry name" value="NADH_DH_24kDa"/>
    <property type="match status" value="1"/>
</dbReference>
<dbReference type="InterPro" id="IPR028431">
    <property type="entry name" value="NADP_DH_HndA-like"/>
</dbReference>
<comment type="caution">
    <text evidence="8">The sequence shown here is derived from an EMBL/GenBank/DDBJ whole genome shotgun (WGS) entry which is preliminary data.</text>
</comment>
<protein>
    <submittedName>
        <fullName evidence="8">Formate dehydrogenase subunit gamma</fullName>
    </submittedName>
</protein>
<evidence type="ECO:0000256" key="4">
    <source>
        <dbReference type="ARBA" id="ARBA00023004"/>
    </source>
</evidence>
<comment type="cofactor">
    <cofactor evidence="6">
        <name>[2Fe-2S] cluster</name>
        <dbReference type="ChEBI" id="CHEBI:190135"/>
    </cofactor>
</comment>
<dbReference type="AlphaFoldDB" id="A0A3L7JFX5"/>
<dbReference type="Gene3D" id="1.10.10.1590">
    <property type="entry name" value="NADH-quinone oxidoreductase subunit E"/>
    <property type="match status" value="1"/>
</dbReference>
<dbReference type="GO" id="GO:0046872">
    <property type="term" value="F:metal ion binding"/>
    <property type="evidence" value="ECO:0007669"/>
    <property type="project" value="UniProtKB-KW"/>
</dbReference>
<evidence type="ECO:0000256" key="7">
    <source>
        <dbReference type="PIRSR" id="PIRSR000216-1"/>
    </source>
</evidence>
<comment type="cofactor">
    <cofactor evidence="7">
        <name>[2Fe-2S] cluster</name>
        <dbReference type="ChEBI" id="CHEBI:190135"/>
    </cofactor>
    <text evidence="7">Binds 1 [2Fe-2S] cluster.</text>
</comment>
<keyword evidence="5 7" id="KW-0411">Iron-sulfur</keyword>
<sequence>MSEHSGHAIAERVQGIVDDHAEMEGPLLPILHAIQDEFGHVPEEAVRPIAAALNISRAEVHGVISFYHDFHTEPRGRHIVKICRSEACQARGGQSIEDKARELLRLNWNETTPDGSVTLEPVYCLGLCTSGPSALIDDRPVAKLSGEKLAALVKELD</sequence>
<organism evidence="8 9">
    <name type="scientific">Notoacmeibacter ruber</name>
    <dbReference type="NCBI Taxonomy" id="2670375"/>
    <lineage>
        <taxon>Bacteria</taxon>
        <taxon>Pseudomonadati</taxon>
        <taxon>Pseudomonadota</taxon>
        <taxon>Alphaproteobacteria</taxon>
        <taxon>Hyphomicrobiales</taxon>
        <taxon>Notoacmeibacteraceae</taxon>
        <taxon>Notoacmeibacter</taxon>
    </lineage>
</organism>
<dbReference type="Gene3D" id="3.40.30.10">
    <property type="entry name" value="Glutaredoxin"/>
    <property type="match status" value="1"/>
</dbReference>
<keyword evidence="3 7" id="KW-0479">Metal-binding</keyword>
<evidence type="ECO:0000256" key="5">
    <source>
        <dbReference type="ARBA" id="ARBA00023014"/>
    </source>
</evidence>
<dbReference type="EMBL" id="RCWN01000001">
    <property type="protein sequence ID" value="RLQ89205.1"/>
    <property type="molecule type" value="Genomic_DNA"/>
</dbReference>
<dbReference type="PROSITE" id="PS01099">
    <property type="entry name" value="COMPLEX1_24K"/>
    <property type="match status" value="1"/>
</dbReference>
<gene>
    <name evidence="8" type="ORF">D8780_14095</name>
</gene>
<feature type="binding site" evidence="7">
    <location>
        <position position="88"/>
    </location>
    <ligand>
        <name>[2Fe-2S] cluster</name>
        <dbReference type="ChEBI" id="CHEBI:190135"/>
    </ligand>
</feature>
<dbReference type="Proteomes" id="UP000281094">
    <property type="component" value="Unassembled WGS sequence"/>
</dbReference>
<dbReference type="SUPFAM" id="SSF52833">
    <property type="entry name" value="Thioredoxin-like"/>
    <property type="match status" value="1"/>
</dbReference>
<keyword evidence="2 7" id="KW-0001">2Fe-2S</keyword>
<dbReference type="RefSeq" id="WP_121646172.1">
    <property type="nucleotide sequence ID" value="NZ_RCWN01000001.1"/>
</dbReference>
<feature type="binding site" evidence="7">
    <location>
        <position position="128"/>
    </location>
    <ligand>
        <name>[2Fe-2S] cluster</name>
        <dbReference type="ChEBI" id="CHEBI:190135"/>
    </ligand>
</feature>
<comment type="similarity">
    <text evidence="1">Belongs to the complex I 24 kDa subunit family.</text>
</comment>
<dbReference type="InterPro" id="IPR002023">
    <property type="entry name" value="NuoE-like"/>
</dbReference>
<dbReference type="NCBIfam" id="NF004638">
    <property type="entry name" value="PRK05988.1"/>
    <property type="match status" value="1"/>
</dbReference>
<dbReference type="GO" id="GO:0051537">
    <property type="term" value="F:2 iron, 2 sulfur cluster binding"/>
    <property type="evidence" value="ECO:0007669"/>
    <property type="project" value="UniProtKB-KW"/>
</dbReference>
<keyword evidence="4 7" id="KW-0408">Iron</keyword>
<evidence type="ECO:0000256" key="3">
    <source>
        <dbReference type="ARBA" id="ARBA00022723"/>
    </source>
</evidence>
<accession>A0A3L7JFX5</accession>
<feature type="binding site" evidence="7">
    <location>
        <position position="124"/>
    </location>
    <ligand>
        <name>[2Fe-2S] cluster</name>
        <dbReference type="ChEBI" id="CHEBI:190135"/>
    </ligand>
</feature>
<keyword evidence="9" id="KW-1185">Reference proteome</keyword>
<dbReference type="GO" id="GO:0016491">
    <property type="term" value="F:oxidoreductase activity"/>
    <property type="evidence" value="ECO:0007669"/>
    <property type="project" value="InterPro"/>
</dbReference>
<evidence type="ECO:0000256" key="6">
    <source>
        <dbReference type="ARBA" id="ARBA00034078"/>
    </source>
</evidence>
<dbReference type="PANTHER" id="PTHR43342">
    <property type="entry name" value="NADH-QUINONE OXIDOREDUCTASE, E SUBUNIT"/>
    <property type="match status" value="1"/>
</dbReference>
<evidence type="ECO:0000256" key="1">
    <source>
        <dbReference type="ARBA" id="ARBA00010643"/>
    </source>
</evidence>
<reference evidence="8 9" key="1">
    <citation type="submission" date="2018-10" db="EMBL/GenBank/DDBJ databases">
        <title>Notoacmeibacter sp. M2BS9Y-3-1, whole genome shotgun sequence.</title>
        <authorList>
            <person name="Tuo L."/>
        </authorList>
    </citation>
    <scope>NUCLEOTIDE SEQUENCE [LARGE SCALE GENOMIC DNA]</scope>
    <source>
        <strain evidence="8 9">M2BS9Y-3-1</strain>
    </source>
</reference>
<dbReference type="InterPro" id="IPR036249">
    <property type="entry name" value="Thioredoxin-like_sf"/>
</dbReference>